<keyword evidence="2" id="KW-1185">Reference proteome</keyword>
<evidence type="ECO:0000313" key="1">
    <source>
        <dbReference type="EMBL" id="GGA92756.1"/>
    </source>
</evidence>
<proteinExistence type="predicted"/>
<sequence length="177" mass="20624">MTAYYEYHHLVMKKNNMKKQMIKPSPALLQSTATYVKAMAYTQTIRPIIESIQKKQLSAHEYRDRFDGNIITEPKHAFAMPEADHENYVHGLHQEYIIAGFHVEYGECPLLIAENLERQARDVVIKLSLELNIGINIEHLYSKLEWLDQYTELLLNLLVPQIDPSLLTLPKPNEHEQ</sequence>
<name>A0A8J2XS63_9BACT</name>
<gene>
    <name evidence="1" type="ORF">GCM10011511_15200</name>
</gene>
<organism evidence="1 2">
    <name type="scientific">Puia dinghuensis</name>
    <dbReference type="NCBI Taxonomy" id="1792502"/>
    <lineage>
        <taxon>Bacteria</taxon>
        <taxon>Pseudomonadati</taxon>
        <taxon>Bacteroidota</taxon>
        <taxon>Chitinophagia</taxon>
        <taxon>Chitinophagales</taxon>
        <taxon>Chitinophagaceae</taxon>
        <taxon>Puia</taxon>
    </lineage>
</organism>
<comment type="caution">
    <text evidence="1">The sequence shown here is derived from an EMBL/GenBank/DDBJ whole genome shotgun (WGS) entry which is preliminary data.</text>
</comment>
<protein>
    <submittedName>
        <fullName evidence="1">Uncharacterized protein</fullName>
    </submittedName>
</protein>
<evidence type="ECO:0000313" key="2">
    <source>
        <dbReference type="Proteomes" id="UP000607559"/>
    </source>
</evidence>
<dbReference type="AlphaFoldDB" id="A0A8J2XS63"/>
<dbReference type="Proteomes" id="UP000607559">
    <property type="component" value="Unassembled WGS sequence"/>
</dbReference>
<accession>A0A8J2XS63</accession>
<dbReference type="EMBL" id="BMJC01000001">
    <property type="protein sequence ID" value="GGA92756.1"/>
    <property type="molecule type" value="Genomic_DNA"/>
</dbReference>
<reference evidence="1" key="2">
    <citation type="submission" date="2020-09" db="EMBL/GenBank/DDBJ databases">
        <authorList>
            <person name="Sun Q."/>
            <person name="Zhou Y."/>
        </authorList>
    </citation>
    <scope>NUCLEOTIDE SEQUENCE</scope>
    <source>
        <strain evidence="1">CGMCC 1.15448</strain>
    </source>
</reference>
<reference evidence="1" key="1">
    <citation type="journal article" date="2014" name="Int. J. Syst. Evol. Microbiol.">
        <title>Complete genome sequence of Corynebacterium casei LMG S-19264T (=DSM 44701T), isolated from a smear-ripened cheese.</title>
        <authorList>
            <consortium name="US DOE Joint Genome Institute (JGI-PGF)"/>
            <person name="Walter F."/>
            <person name="Albersmeier A."/>
            <person name="Kalinowski J."/>
            <person name="Ruckert C."/>
        </authorList>
    </citation>
    <scope>NUCLEOTIDE SEQUENCE</scope>
    <source>
        <strain evidence="1">CGMCC 1.15448</strain>
    </source>
</reference>